<name>A0A1L9T333_9EURO</name>
<dbReference type="VEuPathDB" id="FungiDB:ASPSYDRAFT_136624"/>
<dbReference type="OrthoDB" id="4472878at2759"/>
<evidence type="ECO:0000256" key="4">
    <source>
        <dbReference type="ARBA" id="ARBA00023242"/>
    </source>
</evidence>
<dbReference type="InterPro" id="IPR052780">
    <property type="entry name" value="AAA_Catabolism_Regulators"/>
</dbReference>
<dbReference type="EMBL" id="KV878596">
    <property type="protein sequence ID" value="OJJ53795.1"/>
    <property type="molecule type" value="Genomic_DNA"/>
</dbReference>
<accession>A0A1L9T333</accession>
<dbReference type="STRING" id="1036612.A0A1L9T333"/>
<dbReference type="GO" id="GO:0003677">
    <property type="term" value="F:DNA binding"/>
    <property type="evidence" value="ECO:0007669"/>
    <property type="project" value="UniProtKB-KW"/>
</dbReference>
<evidence type="ECO:0000256" key="1">
    <source>
        <dbReference type="ARBA" id="ARBA00023015"/>
    </source>
</evidence>
<proteinExistence type="predicted"/>
<evidence type="ECO:0000259" key="5">
    <source>
        <dbReference type="PROSITE" id="PS50048"/>
    </source>
</evidence>
<dbReference type="PANTHER" id="PTHR31644:SF1">
    <property type="entry name" value="ZN(II)2CYS6 TRANSCRIPTION FACTOR (EUROFUNG)"/>
    <property type="match status" value="1"/>
</dbReference>
<dbReference type="InterPro" id="IPR036864">
    <property type="entry name" value="Zn2-C6_fun-type_DNA-bd_sf"/>
</dbReference>
<dbReference type="GO" id="GO:0000981">
    <property type="term" value="F:DNA-binding transcription factor activity, RNA polymerase II-specific"/>
    <property type="evidence" value="ECO:0007669"/>
    <property type="project" value="InterPro"/>
</dbReference>
<dbReference type="PROSITE" id="PS50048">
    <property type="entry name" value="ZN2_CY6_FUNGAL_2"/>
    <property type="match status" value="1"/>
</dbReference>
<dbReference type="Pfam" id="PF00172">
    <property type="entry name" value="Zn_clus"/>
    <property type="match status" value="1"/>
</dbReference>
<keyword evidence="3" id="KW-0804">Transcription</keyword>
<evidence type="ECO:0000313" key="6">
    <source>
        <dbReference type="EMBL" id="OJJ53795.1"/>
    </source>
</evidence>
<dbReference type="CDD" id="cd00067">
    <property type="entry name" value="GAL4"/>
    <property type="match status" value="1"/>
</dbReference>
<feature type="domain" description="Zn(2)-C6 fungal-type" evidence="5">
    <location>
        <begin position="12"/>
        <end position="48"/>
    </location>
</feature>
<dbReference type="Proteomes" id="UP000184356">
    <property type="component" value="Unassembled WGS sequence"/>
</dbReference>
<organism evidence="6 7">
    <name type="scientific">Aspergillus sydowii CBS 593.65</name>
    <dbReference type="NCBI Taxonomy" id="1036612"/>
    <lineage>
        <taxon>Eukaryota</taxon>
        <taxon>Fungi</taxon>
        <taxon>Dikarya</taxon>
        <taxon>Ascomycota</taxon>
        <taxon>Pezizomycotina</taxon>
        <taxon>Eurotiomycetes</taxon>
        <taxon>Eurotiomycetidae</taxon>
        <taxon>Eurotiales</taxon>
        <taxon>Aspergillaceae</taxon>
        <taxon>Aspergillus</taxon>
        <taxon>Aspergillus subgen. Nidulantes</taxon>
    </lineage>
</organism>
<dbReference type="GO" id="GO:0005634">
    <property type="term" value="C:nucleus"/>
    <property type="evidence" value="ECO:0007669"/>
    <property type="project" value="TreeGrafter"/>
</dbReference>
<keyword evidence="4" id="KW-0539">Nucleus</keyword>
<gene>
    <name evidence="6" type="ORF">ASPSYDRAFT_136624</name>
</gene>
<dbReference type="CDD" id="cd12148">
    <property type="entry name" value="fungal_TF_MHR"/>
    <property type="match status" value="1"/>
</dbReference>
<evidence type="ECO:0000256" key="2">
    <source>
        <dbReference type="ARBA" id="ARBA00023125"/>
    </source>
</evidence>
<dbReference type="GO" id="GO:0008270">
    <property type="term" value="F:zinc ion binding"/>
    <property type="evidence" value="ECO:0007669"/>
    <property type="project" value="InterPro"/>
</dbReference>
<dbReference type="RefSeq" id="XP_040697601.1">
    <property type="nucleotide sequence ID" value="XM_040840768.1"/>
</dbReference>
<reference evidence="7" key="1">
    <citation type="journal article" date="2017" name="Genome Biol.">
        <title>Comparative genomics reveals high biological diversity and specific adaptations in the industrially and medically important fungal genus Aspergillus.</title>
        <authorList>
            <person name="de Vries R.P."/>
            <person name="Riley R."/>
            <person name="Wiebenga A."/>
            <person name="Aguilar-Osorio G."/>
            <person name="Amillis S."/>
            <person name="Uchima C.A."/>
            <person name="Anderluh G."/>
            <person name="Asadollahi M."/>
            <person name="Askin M."/>
            <person name="Barry K."/>
            <person name="Battaglia E."/>
            <person name="Bayram O."/>
            <person name="Benocci T."/>
            <person name="Braus-Stromeyer S.A."/>
            <person name="Caldana C."/>
            <person name="Canovas D."/>
            <person name="Cerqueira G.C."/>
            <person name="Chen F."/>
            <person name="Chen W."/>
            <person name="Choi C."/>
            <person name="Clum A."/>
            <person name="Dos Santos R.A."/>
            <person name="Damasio A.R."/>
            <person name="Diallinas G."/>
            <person name="Emri T."/>
            <person name="Fekete E."/>
            <person name="Flipphi M."/>
            <person name="Freyberg S."/>
            <person name="Gallo A."/>
            <person name="Gournas C."/>
            <person name="Habgood R."/>
            <person name="Hainaut M."/>
            <person name="Harispe M.L."/>
            <person name="Henrissat B."/>
            <person name="Hilden K.S."/>
            <person name="Hope R."/>
            <person name="Hossain A."/>
            <person name="Karabika E."/>
            <person name="Karaffa L."/>
            <person name="Karanyi Z."/>
            <person name="Krasevec N."/>
            <person name="Kuo A."/>
            <person name="Kusch H."/>
            <person name="LaButti K."/>
            <person name="Lagendijk E.L."/>
            <person name="Lapidus A."/>
            <person name="Levasseur A."/>
            <person name="Lindquist E."/>
            <person name="Lipzen A."/>
            <person name="Logrieco A.F."/>
            <person name="MacCabe A."/>
            <person name="Maekelae M.R."/>
            <person name="Malavazi I."/>
            <person name="Melin P."/>
            <person name="Meyer V."/>
            <person name="Mielnichuk N."/>
            <person name="Miskei M."/>
            <person name="Molnar A.P."/>
            <person name="Mule G."/>
            <person name="Ngan C.Y."/>
            <person name="Orejas M."/>
            <person name="Orosz E."/>
            <person name="Ouedraogo J.P."/>
            <person name="Overkamp K.M."/>
            <person name="Park H.-S."/>
            <person name="Perrone G."/>
            <person name="Piumi F."/>
            <person name="Punt P.J."/>
            <person name="Ram A.F."/>
            <person name="Ramon A."/>
            <person name="Rauscher S."/>
            <person name="Record E."/>
            <person name="Riano-Pachon D.M."/>
            <person name="Robert V."/>
            <person name="Roehrig J."/>
            <person name="Ruller R."/>
            <person name="Salamov A."/>
            <person name="Salih N.S."/>
            <person name="Samson R.A."/>
            <person name="Sandor E."/>
            <person name="Sanguinetti M."/>
            <person name="Schuetze T."/>
            <person name="Sepcic K."/>
            <person name="Shelest E."/>
            <person name="Sherlock G."/>
            <person name="Sophianopoulou V."/>
            <person name="Squina F.M."/>
            <person name="Sun H."/>
            <person name="Susca A."/>
            <person name="Todd R.B."/>
            <person name="Tsang A."/>
            <person name="Unkles S.E."/>
            <person name="van de Wiele N."/>
            <person name="van Rossen-Uffink D."/>
            <person name="Oliveira J.V."/>
            <person name="Vesth T.C."/>
            <person name="Visser J."/>
            <person name="Yu J.-H."/>
            <person name="Zhou M."/>
            <person name="Andersen M.R."/>
            <person name="Archer D.B."/>
            <person name="Baker S.E."/>
            <person name="Benoit I."/>
            <person name="Brakhage A.A."/>
            <person name="Braus G.H."/>
            <person name="Fischer R."/>
            <person name="Frisvad J.C."/>
            <person name="Goldman G.H."/>
            <person name="Houbraken J."/>
            <person name="Oakley B."/>
            <person name="Pocsi I."/>
            <person name="Scazzocchio C."/>
            <person name="Seiboth B."/>
            <person name="vanKuyk P.A."/>
            <person name="Wortman J."/>
            <person name="Dyer P.S."/>
            <person name="Grigoriev I.V."/>
        </authorList>
    </citation>
    <scope>NUCLEOTIDE SEQUENCE [LARGE SCALE GENOMIC DNA]</scope>
    <source>
        <strain evidence="7">CBS 593.65</strain>
    </source>
</reference>
<dbReference type="Gene3D" id="4.10.240.10">
    <property type="entry name" value="Zn(2)-C6 fungal-type DNA-binding domain"/>
    <property type="match status" value="1"/>
</dbReference>
<keyword evidence="7" id="KW-1185">Reference proteome</keyword>
<evidence type="ECO:0000313" key="7">
    <source>
        <dbReference type="Proteomes" id="UP000184356"/>
    </source>
</evidence>
<evidence type="ECO:0000256" key="3">
    <source>
        <dbReference type="ARBA" id="ARBA00023163"/>
    </source>
</evidence>
<protein>
    <recommendedName>
        <fullName evidence="5">Zn(2)-C6 fungal-type domain-containing protein</fullName>
    </recommendedName>
</protein>
<dbReference type="SUPFAM" id="SSF57701">
    <property type="entry name" value="Zn2/Cys6 DNA-binding domain"/>
    <property type="match status" value="1"/>
</dbReference>
<dbReference type="PROSITE" id="PS00463">
    <property type="entry name" value="ZN2_CY6_FUNGAL_1"/>
    <property type="match status" value="1"/>
</dbReference>
<dbReference type="InterPro" id="IPR001138">
    <property type="entry name" value="Zn2Cys6_DnaBD"/>
</dbReference>
<sequence length="679" mass="76047">MTRSRNLRLYRACQRCRQRKLKCDPTTFPDGTRSSCRQCFRTGDECILAGSRRGGDFSRFRRPRHGSSTPIVKLDTTHEPTAQAGYHEKEAEDPIYAELTNPGDALQILARLAANDHRRQPNAPAAFAGSSGLALRRGYSEAALSTDSMTGRVRPPMPQTTLSAMELLVIGVLGADLVGQLLHRYAINYHTFCPLVPKRLLSAKDVRKLAVDEPFLLVVILTIASKYEAVYQDTHRHCCQYLKQHLLDILIAAPSTLNVGSVEGLLLLAEWVPHLQMGGHSRGIHSYLLRLDKASFREASIGEPQELENRKRLAWIFVYIADRQISVRMGQSFWSRGPSLSTHFTAKDFPSLCLSADAEHNYASVLQASIELTQLLHNVHDILYSSKERQLQMVRRGDYNRYLDDFRCSLSAWQGRWGDLKASPQLSSTLRIVKEYIRLYVNAFAFQSILSRAVRENHPVSGGTISEAGTTTLDPKYSLSLFPQGITSTPEGAYVLEALDASREILIVTSQANPEFHLRYMPFRFYVYTVYSAVFLYKAQVFGALGHAEKIEVASIVEEYIRVLERAATNDCHVASRFASLLKRMWMSDTGRKYSSPTRMASPELGSGEMNILPGHCECLQDVSNIIDRQTRHPDAAFGTGSPEPANIETPEFNLFFPEFSSLESELVGLGMGALDFPL</sequence>
<dbReference type="PANTHER" id="PTHR31644">
    <property type="entry name" value="TRANSCRIPTIONAL ACTIVATOR ARO80-RELATED"/>
    <property type="match status" value="1"/>
</dbReference>
<dbReference type="SMART" id="SM00066">
    <property type="entry name" value="GAL4"/>
    <property type="match status" value="1"/>
</dbReference>
<keyword evidence="2" id="KW-0238">DNA-binding</keyword>
<keyword evidence="1" id="KW-0805">Transcription regulation</keyword>
<dbReference type="GeneID" id="63756841"/>
<dbReference type="AlphaFoldDB" id="A0A1L9T333"/>